<feature type="transmembrane region" description="Helical" evidence="6">
    <location>
        <begin position="12"/>
        <end position="31"/>
    </location>
</feature>
<dbReference type="CDD" id="cd07220">
    <property type="entry name" value="Pat_PNPLA2"/>
    <property type="match status" value="1"/>
</dbReference>
<dbReference type="GO" id="GO:0010898">
    <property type="term" value="P:positive regulation of triglyceride catabolic process"/>
    <property type="evidence" value="ECO:0007669"/>
    <property type="project" value="InterPro"/>
</dbReference>
<dbReference type="GO" id="GO:0016020">
    <property type="term" value="C:membrane"/>
    <property type="evidence" value="ECO:0007669"/>
    <property type="project" value="TreeGrafter"/>
</dbReference>
<dbReference type="PROSITE" id="PS51257">
    <property type="entry name" value="PROKAR_LIPOPROTEIN"/>
    <property type="match status" value="1"/>
</dbReference>
<reference evidence="8" key="2">
    <citation type="submission" date="2025-09" db="UniProtKB">
        <authorList>
            <consortium name="Ensembl"/>
        </authorList>
    </citation>
    <scope>IDENTIFICATION</scope>
</reference>
<keyword evidence="2 4" id="KW-0378">Hydrolase</keyword>
<feature type="active site" description="Proton acceptor" evidence="4">
    <location>
        <position position="166"/>
    </location>
</feature>
<evidence type="ECO:0000256" key="2">
    <source>
        <dbReference type="ARBA" id="ARBA00022801"/>
    </source>
</evidence>
<proteinExistence type="predicted"/>
<protein>
    <recommendedName>
        <fullName evidence="1">triacylglycerol lipase</fullName>
        <ecNumber evidence="1">3.1.1.3</ecNumber>
    </recommendedName>
</protein>
<evidence type="ECO:0000256" key="1">
    <source>
        <dbReference type="ARBA" id="ARBA00013279"/>
    </source>
</evidence>
<dbReference type="InterPro" id="IPR033562">
    <property type="entry name" value="PLPL"/>
</dbReference>
<feature type="domain" description="PNPLA" evidence="7">
    <location>
        <begin position="10"/>
        <end position="179"/>
    </location>
</feature>
<dbReference type="GO" id="GO:0055088">
    <property type="term" value="P:lipid homeostasis"/>
    <property type="evidence" value="ECO:0007669"/>
    <property type="project" value="TreeGrafter"/>
</dbReference>
<dbReference type="GO" id="GO:0019433">
    <property type="term" value="P:triglyceride catabolic process"/>
    <property type="evidence" value="ECO:0007669"/>
    <property type="project" value="TreeGrafter"/>
</dbReference>
<dbReference type="Proteomes" id="UP000694565">
    <property type="component" value="Unplaced"/>
</dbReference>
<feature type="region of interest" description="Disordered" evidence="5">
    <location>
        <begin position="385"/>
        <end position="471"/>
    </location>
</feature>
<dbReference type="GeneTree" id="ENSGT00940000155662"/>
<keyword evidence="6" id="KW-0472">Membrane</keyword>
<evidence type="ECO:0000313" key="8">
    <source>
        <dbReference type="Ensembl" id="ENSCLMP00005044686.1"/>
    </source>
</evidence>
<dbReference type="Gene3D" id="3.40.1090.10">
    <property type="entry name" value="Cytosolic phospholipase A2 catalytic domain"/>
    <property type="match status" value="2"/>
</dbReference>
<keyword evidence="3 4" id="KW-0443">Lipid metabolism</keyword>
<dbReference type="PANTHER" id="PTHR12406">
    <property type="entry name" value="CALCIUM-INDEPENDENT PHOSPHOLIPASE A2 IPLA2 -RELATED"/>
    <property type="match status" value="1"/>
</dbReference>
<dbReference type="InterPro" id="IPR033903">
    <property type="entry name" value="PNPLA2"/>
</dbReference>
<keyword evidence="9" id="KW-1185">Reference proteome</keyword>
<dbReference type="EC" id="3.1.1.3" evidence="1"/>
<dbReference type="SUPFAM" id="SSF52151">
    <property type="entry name" value="FabD/lysophospholipase-like"/>
    <property type="match status" value="1"/>
</dbReference>
<keyword evidence="6" id="KW-1133">Transmembrane helix</keyword>
<dbReference type="GO" id="GO:0005737">
    <property type="term" value="C:cytoplasm"/>
    <property type="evidence" value="ECO:0007669"/>
    <property type="project" value="TreeGrafter"/>
</dbReference>
<reference evidence="8" key="1">
    <citation type="submission" date="2025-08" db="UniProtKB">
        <authorList>
            <consortium name="Ensembl"/>
        </authorList>
    </citation>
    <scope>IDENTIFICATION</scope>
</reference>
<accession>A0A8C3G9T4</accession>
<organism evidence="8 9">
    <name type="scientific">Cyclopterus lumpus</name>
    <name type="common">Lumpsucker</name>
    <dbReference type="NCBI Taxonomy" id="8103"/>
    <lineage>
        <taxon>Eukaryota</taxon>
        <taxon>Metazoa</taxon>
        <taxon>Chordata</taxon>
        <taxon>Craniata</taxon>
        <taxon>Vertebrata</taxon>
        <taxon>Euteleostomi</taxon>
        <taxon>Actinopterygii</taxon>
        <taxon>Neopterygii</taxon>
        <taxon>Teleostei</taxon>
        <taxon>Neoteleostei</taxon>
        <taxon>Acanthomorphata</taxon>
        <taxon>Eupercaria</taxon>
        <taxon>Perciformes</taxon>
        <taxon>Cottioidei</taxon>
        <taxon>Cottales</taxon>
        <taxon>Cyclopteridae</taxon>
        <taxon>Cyclopterus</taxon>
    </lineage>
</organism>
<dbReference type="PANTHER" id="PTHR12406:SF22">
    <property type="entry name" value="1-ACYLGLYCEROL-3-PHOSPHATE O-ACYLTRANSFERASE PNPLA3"/>
    <property type="match status" value="1"/>
</dbReference>
<evidence type="ECO:0000256" key="5">
    <source>
        <dbReference type="SAM" id="MobiDB-lite"/>
    </source>
</evidence>
<dbReference type="GO" id="GO:0004806">
    <property type="term" value="F:triacylglycerol lipase activity"/>
    <property type="evidence" value="ECO:0007669"/>
    <property type="project" value="UniProtKB-EC"/>
</dbReference>
<dbReference type="InterPro" id="IPR016035">
    <property type="entry name" value="Acyl_Trfase/lysoPLipase"/>
</dbReference>
<feature type="transmembrane region" description="Helical" evidence="6">
    <location>
        <begin position="43"/>
        <end position="62"/>
    </location>
</feature>
<dbReference type="GO" id="GO:0005811">
    <property type="term" value="C:lipid droplet"/>
    <property type="evidence" value="ECO:0007669"/>
    <property type="project" value="TreeGrafter"/>
</dbReference>
<sequence>MFDLQKEWSISFAGCGFMGIYYVGASSCILERFPRFIRGASKIYGASAGALMAAVLTVGAPLEVCCADLMFMAKEGRKHKLGPLHPAFNLMGLVKDSLQRCLPEDAHVRASGKLHVSLTRVSDRKNILVSEFDSREELIQVLVCSCFVPFYCGVIPPTYRGVHYVDGAVSDNLPQCHQKNTTTFSPYAGESDLCPRASTRNFHQVRFSNVSIQVNSDNMYRVTSTFFPPQPEAMAEICQTGYADALRFLQENSKDTLTVEYSSIILSLLHESVSILNAHHRSDQQRVSFEEFGDGCTRTCVLILTHFFNLFFFFRLVDWIPGVSRDVGRLYGMAGDVYKQELANSKSLASTLCLFLFSSSEPSLRGSTSLSFGLDLLNQSDEDLNDLPVTPGATPSSGLGLTWNTQDLDHMPPTPPLTPTDSPASGFGDAPAESPKGPGRGWGSGRAVGWIRNAASEQTSDLGETGDSAFE</sequence>
<evidence type="ECO:0000256" key="4">
    <source>
        <dbReference type="PROSITE-ProRule" id="PRU01161"/>
    </source>
</evidence>
<dbReference type="PROSITE" id="PS51635">
    <property type="entry name" value="PNPLA"/>
    <property type="match status" value="1"/>
</dbReference>
<feature type="compositionally biased region" description="Polar residues" evidence="5">
    <location>
        <begin position="393"/>
        <end position="406"/>
    </location>
</feature>
<name>A0A8C3G9T4_CYCLU</name>
<evidence type="ECO:0000259" key="7">
    <source>
        <dbReference type="PROSITE" id="PS51635"/>
    </source>
</evidence>
<dbReference type="Pfam" id="PF01734">
    <property type="entry name" value="Patatin"/>
    <property type="match status" value="1"/>
</dbReference>
<evidence type="ECO:0000256" key="3">
    <source>
        <dbReference type="ARBA" id="ARBA00023098"/>
    </source>
</evidence>
<keyword evidence="6" id="KW-0812">Transmembrane</keyword>
<evidence type="ECO:0000313" key="9">
    <source>
        <dbReference type="Proteomes" id="UP000694565"/>
    </source>
</evidence>
<feature type="active site" description="Nucleophile" evidence="4">
    <location>
        <position position="47"/>
    </location>
</feature>
<dbReference type="Ensembl" id="ENSCLMT00005046255.1">
    <property type="protein sequence ID" value="ENSCLMP00005044686.1"/>
    <property type="gene ID" value="ENSCLMG00005020641.1"/>
</dbReference>
<dbReference type="AlphaFoldDB" id="A0A8C3G9T4"/>
<dbReference type="InterPro" id="IPR002641">
    <property type="entry name" value="PNPLA_dom"/>
</dbReference>
<keyword evidence="4" id="KW-0442">Lipid degradation</keyword>
<evidence type="ECO:0000256" key="6">
    <source>
        <dbReference type="SAM" id="Phobius"/>
    </source>
</evidence>
<feature type="short sequence motif" description="GXGXXG" evidence="4">
    <location>
        <begin position="14"/>
        <end position="19"/>
    </location>
</feature>
<dbReference type="FunFam" id="3.40.1090.10:FF:000003">
    <property type="entry name" value="Patatin-like phospholipase domain-containing protein 2"/>
    <property type="match status" value="1"/>
</dbReference>
<feature type="short sequence motif" description="GXSXG" evidence="4">
    <location>
        <begin position="45"/>
        <end position="49"/>
    </location>
</feature>
<feature type="short sequence motif" description="DGA/G" evidence="4">
    <location>
        <begin position="166"/>
        <end position="168"/>
    </location>
</feature>